<comment type="caution">
    <text evidence="15">The sequence shown here is derived from an EMBL/GenBank/DDBJ whole genome shotgun (WGS) entry which is preliminary data.</text>
</comment>
<keyword evidence="7" id="KW-0238">DNA-binding</keyword>
<name>A0A4R5U371_9MICC</name>
<dbReference type="SMART" id="SM00487">
    <property type="entry name" value="DEXDc"/>
    <property type="match status" value="1"/>
</dbReference>
<dbReference type="EC" id="5.6.2.4" evidence="10"/>
<dbReference type="InterPro" id="IPR014001">
    <property type="entry name" value="Helicase_ATP-bd"/>
</dbReference>
<dbReference type="InterPro" id="IPR002464">
    <property type="entry name" value="DNA/RNA_helicase_DEAH_CS"/>
</dbReference>
<dbReference type="GO" id="GO:0043590">
    <property type="term" value="C:bacterial nucleoid"/>
    <property type="evidence" value="ECO:0007669"/>
    <property type="project" value="TreeGrafter"/>
</dbReference>
<evidence type="ECO:0000256" key="10">
    <source>
        <dbReference type="ARBA" id="ARBA00034808"/>
    </source>
</evidence>
<keyword evidence="3" id="KW-0547">Nucleotide-binding</keyword>
<dbReference type="GO" id="GO:0009378">
    <property type="term" value="F:four-way junction helicase activity"/>
    <property type="evidence" value="ECO:0007669"/>
    <property type="project" value="TreeGrafter"/>
</dbReference>
<dbReference type="InterPro" id="IPR032284">
    <property type="entry name" value="RecQ_Zn-bd"/>
</dbReference>
<evidence type="ECO:0000256" key="11">
    <source>
        <dbReference type="ARBA" id="ARBA00044535"/>
    </source>
</evidence>
<dbReference type="InterPro" id="IPR027417">
    <property type="entry name" value="P-loop_NTPase"/>
</dbReference>
<keyword evidence="5 15" id="KW-0347">Helicase</keyword>
<reference evidence="15 16" key="1">
    <citation type="submission" date="2019-03" db="EMBL/GenBank/DDBJ databases">
        <title>Arthrobacter sp. nov., an bacterium isolated from biocrust in Mu Us Desert.</title>
        <authorList>
            <person name="Lixiong L."/>
        </authorList>
    </citation>
    <scope>NUCLEOTIDE SEQUENCE [LARGE SCALE GENOMIC DNA]</scope>
    <source>
        <strain evidence="15 16">SLN-3</strain>
    </source>
</reference>
<dbReference type="GO" id="GO:0005737">
    <property type="term" value="C:cytoplasm"/>
    <property type="evidence" value="ECO:0007669"/>
    <property type="project" value="TreeGrafter"/>
</dbReference>
<evidence type="ECO:0000256" key="8">
    <source>
        <dbReference type="ARBA" id="ARBA00023235"/>
    </source>
</evidence>
<protein>
    <recommendedName>
        <fullName evidence="11">ATP-dependent DNA helicase RecQ</fullName>
        <ecNumber evidence="10">5.6.2.4</ecNumber>
    </recommendedName>
    <alternativeName>
        <fullName evidence="12">DNA 3'-5' helicase RecQ</fullName>
    </alternativeName>
</protein>
<feature type="domain" description="Helicase ATP-binding" evidence="13">
    <location>
        <begin position="29"/>
        <end position="202"/>
    </location>
</feature>
<keyword evidence="8" id="KW-0413">Isomerase</keyword>
<evidence type="ECO:0000256" key="1">
    <source>
        <dbReference type="ARBA" id="ARBA00005446"/>
    </source>
</evidence>
<dbReference type="AlphaFoldDB" id="A0A4R5U371"/>
<keyword evidence="4" id="KW-0378">Hydrolase</keyword>
<evidence type="ECO:0000256" key="4">
    <source>
        <dbReference type="ARBA" id="ARBA00022801"/>
    </source>
</evidence>
<dbReference type="PANTHER" id="PTHR13710">
    <property type="entry name" value="DNA HELICASE RECQ FAMILY MEMBER"/>
    <property type="match status" value="1"/>
</dbReference>
<dbReference type="PROSITE" id="PS51194">
    <property type="entry name" value="HELICASE_CTER"/>
    <property type="match status" value="1"/>
</dbReference>
<dbReference type="GO" id="GO:0006281">
    <property type="term" value="P:DNA repair"/>
    <property type="evidence" value="ECO:0007669"/>
    <property type="project" value="TreeGrafter"/>
</dbReference>
<evidence type="ECO:0000313" key="15">
    <source>
        <dbReference type="EMBL" id="TDK28141.1"/>
    </source>
</evidence>
<evidence type="ECO:0000259" key="14">
    <source>
        <dbReference type="PROSITE" id="PS51194"/>
    </source>
</evidence>
<dbReference type="GO" id="GO:0005524">
    <property type="term" value="F:ATP binding"/>
    <property type="evidence" value="ECO:0007669"/>
    <property type="project" value="UniProtKB-KW"/>
</dbReference>
<dbReference type="OrthoDB" id="9760034at2"/>
<dbReference type="GO" id="GO:0030894">
    <property type="term" value="C:replisome"/>
    <property type="evidence" value="ECO:0007669"/>
    <property type="project" value="TreeGrafter"/>
</dbReference>
<dbReference type="InterPro" id="IPR011545">
    <property type="entry name" value="DEAD/DEAH_box_helicase_dom"/>
</dbReference>
<dbReference type="InterPro" id="IPR001650">
    <property type="entry name" value="Helicase_C-like"/>
</dbReference>
<dbReference type="GO" id="GO:0016787">
    <property type="term" value="F:hydrolase activity"/>
    <property type="evidence" value="ECO:0007669"/>
    <property type="project" value="UniProtKB-KW"/>
</dbReference>
<comment type="similarity">
    <text evidence="1">Belongs to the helicase family. RecQ subfamily.</text>
</comment>
<dbReference type="PROSITE" id="PS51192">
    <property type="entry name" value="HELICASE_ATP_BIND_1"/>
    <property type="match status" value="1"/>
</dbReference>
<dbReference type="SMART" id="SM00490">
    <property type="entry name" value="HELICc"/>
    <property type="match status" value="1"/>
</dbReference>
<sequence>MTPVLSDLEETASSVFGWDHLRSGQRQAMQALLEGRNVLCVMPTGSGKSAIYQVPGLVIPGVVVVISPLIALQHDQAEALNASAGAGRAYVVNSGLSRSDTDEAWEAAGEPDEDRRAKFLFLAPEQVAKEEAAERLRNLDVSLLVIDEAHCVSAWGHDFRPDYLQLGTLTDSLSCPVLALTATASAPVQEEITGQLHLGDPVVLVEGFDRPNLFLEVVPHVQEADKHRAVVEQVEGLEKPGLVYVATRKAADTLAEELSALGMKAASYHSGRRASDREEVHEGFLAGRLDVVVATTAFGMGIDKPDVRFVVHEAVADSLDSYYQEIGRGGRDGGPAAATLHYRTEDLSLRRFFAAKTADRDGLEQLFAVLRAQERPTDLKELRALTGLSQRKAAGLMNLLEAAGAVRAGPDGYSAENFPPPEAAERAVEQARIRETIDTSRVEMSRRYAETRGCRRQFLLAYFGEEFDGSCGHCDNCADASSVDCEQQPEAEVPYAVQSKVEHAEWGPGTVMSYEEGTVTVLFETTGYRTLSLDLVAEKGLLRAAG</sequence>
<evidence type="ECO:0000256" key="5">
    <source>
        <dbReference type="ARBA" id="ARBA00022806"/>
    </source>
</evidence>
<dbReference type="InterPro" id="IPR004589">
    <property type="entry name" value="DNA_helicase_ATP-dep_RecQ"/>
</dbReference>
<organism evidence="15 16">
    <name type="scientific">Arthrobacter crusticola</name>
    <dbReference type="NCBI Taxonomy" id="2547960"/>
    <lineage>
        <taxon>Bacteria</taxon>
        <taxon>Bacillati</taxon>
        <taxon>Actinomycetota</taxon>
        <taxon>Actinomycetes</taxon>
        <taxon>Micrococcales</taxon>
        <taxon>Micrococcaceae</taxon>
        <taxon>Arthrobacter</taxon>
    </lineage>
</organism>
<gene>
    <name evidence="15" type="ORF">E2F48_03335</name>
</gene>
<dbReference type="Proteomes" id="UP000295411">
    <property type="component" value="Unassembled WGS sequence"/>
</dbReference>
<proteinExistence type="inferred from homology"/>
<dbReference type="GO" id="GO:0003677">
    <property type="term" value="F:DNA binding"/>
    <property type="evidence" value="ECO:0007669"/>
    <property type="project" value="UniProtKB-KW"/>
</dbReference>
<dbReference type="NCBIfam" id="TIGR00614">
    <property type="entry name" value="recQ_fam"/>
    <property type="match status" value="1"/>
</dbReference>
<accession>A0A4R5U371</accession>
<dbReference type="GO" id="GO:0043138">
    <property type="term" value="F:3'-5' DNA helicase activity"/>
    <property type="evidence" value="ECO:0007669"/>
    <property type="project" value="UniProtKB-EC"/>
</dbReference>
<evidence type="ECO:0000256" key="6">
    <source>
        <dbReference type="ARBA" id="ARBA00022840"/>
    </source>
</evidence>
<dbReference type="EMBL" id="SMTK01000001">
    <property type="protein sequence ID" value="TDK28141.1"/>
    <property type="molecule type" value="Genomic_DNA"/>
</dbReference>
<evidence type="ECO:0000259" key="13">
    <source>
        <dbReference type="PROSITE" id="PS51192"/>
    </source>
</evidence>
<evidence type="ECO:0000313" key="16">
    <source>
        <dbReference type="Proteomes" id="UP000295411"/>
    </source>
</evidence>
<dbReference type="GO" id="GO:0046872">
    <property type="term" value="F:metal ion binding"/>
    <property type="evidence" value="ECO:0007669"/>
    <property type="project" value="UniProtKB-KW"/>
</dbReference>
<dbReference type="SUPFAM" id="SSF52540">
    <property type="entry name" value="P-loop containing nucleoside triphosphate hydrolases"/>
    <property type="match status" value="1"/>
</dbReference>
<dbReference type="CDD" id="cd17920">
    <property type="entry name" value="DEXHc_RecQ"/>
    <property type="match status" value="1"/>
</dbReference>
<dbReference type="GO" id="GO:0006310">
    <property type="term" value="P:DNA recombination"/>
    <property type="evidence" value="ECO:0007669"/>
    <property type="project" value="InterPro"/>
</dbReference>
<dbReference type="PROSITE" id="PS00690">
    <property type="entry name" value="DEAH_ATP_HELICASE"/>
    <property type="match status" value="1"/>
</dbReference>
<dbReference type="Gene3D" id="3.40.50.300">
    <property type="entry name" value="P-loop containing nucleotide triphosphate hydrolases"/>
    <property type="match status" value="2"/>
</dbReference>
<dbReference type="Pfam" id="PF00271">
    <property type="entry name" value="Helicase_C"/>
    <property type="match status" value="1"/>
</dbReference>
<keyword evidence="2" id="KW-0479">Metal-binding</keyword>
<keyword evidence="16" id="KW-1185">Reference proteome</keyword>
<feature type="domain" description="Helicase C-terminal" evidence="14">
    <location>
        <begin position="229"/>
        <end position="383"/>
    </location>
</feature>
<evidence type="ECO:0000256" key="7">
    <source>
        <dbReference type="ARBA" id="ARBA00023125"/>
    </source>
</evidence>
<dbReference type="PANTHER" id="PTHR13710:SF105">
    <property type="entry name" value="ATP-DEPENDENT DNA HELICASE Q1"/>
    <property type="match status" value="1"/>
</dbReference>
<evidence type="ECO:0000256" key="2">
    <source>
        <dbReference type="ARBA" id="ARBA00022723"/>
    </source>
</evidence>
<evidence type="ECO:0000256" key="3">
    <source>
        <dbReference type="ARBA" id="ARBA00022741"/>
    </source>
</evidence>
<dbReference type="RefSeq" id="WP_133402548.1">
    <property type="nucleotide sequence ID" value="NZ_SMTK01000001.1"/>
</dbReference>
<comment type="catalytic activity">
    <reaction evidence="9">
        <text>Couples ATP hydrolysis with the unwinding of duplex DNA by translocating in the 3'-5' direction.</text>
        <dbReference type="EC" id="5.6.2.4"/>
    </reaction>
</comment>
<dbReference type="Pfam" id="PF16124">
    <property type="entry name" value="RecQ_Zn_bind"/>
    <property type="match status" value="1"/>
</dbReference>
<evidence type="ECO:0000256" key="12">
    <source>
        <dbReference type="ARBA" id="ARBA00044550"/>
    </source>
</evidence>
<keyword evidence="6" id="KW-0067">ATP-binding</keyword>
<evidence type="ECO:0000256" key="9">
    <source>
        <dbReference type="ARBA" id="ARBA00034617"/>
    </source>
</evidence>
<dbReference type="Pfam" id="PF00270">
    <property type="entry name" value="DEAD"/>
    <property type="match status" value="1"/>
</dbReference>